<proteinExistence type="inferred from homology"/>
<dbReference type="InterPro" id="IPR029035">
    <property type="entry name" value="DHS-like_NAD/FAD-binding_dom"/>
</dbReference>
<dbReference type="AlphaFoldDB" id="A0A347WF99"/>
<evidence type="ECO:0000256" key="2">
    <source>
        <dbReference type="ARBA" id="ARBA00022982"/>
    </source>
</evidence>
<dbReference type="InterPro" id="IPR014731">
    <property type="entry name" value="ETF_asu_C"/>
</dbReference>
<evidence type="ECO:0000259" key="3">
    <source>
        <dbReference type="Pfam" id="PF00766"/>
    </source>
</evidence>
<keyword evidence="2" id="KW-0249">Electron transport</keyword>
<evidence type="ECO:0000313" key="5">
    <source>
        <dbReference type="EMBL" id="AXY23542.1"/>
    </source>
</evidence>
<dbReference type="PANTHER" id="PTHR43153:SF1">
    <property type="entry name" value="ELECTRON TRANSFER FLAVOPROTEIN SUBUNIT ALPHA, MITOCHONDRIAL"/>
    <property type="match status" value="1"/>
</dbReference>
<keyword evidence="6" id="KW-1185">Reference proteome</keyword>
<dbReference type="Proteomes" id="UP000264120">
    <property type="component" value="Chromosome"/>
</dbReference>
<dbReference type="EMBL" id="CP023036">
    <property type="protein sequence ID" value="AXY23542.1"/>
    <property type="molecule type" value="Genomic_DNA"/>
</dbReference>
<accession>A0A347WF99</accession>
<dbReference type="RefSeq" id="WP_118963390.1">
    <property type="nucleotide sequence ID" value="NZ_CP023036.1"/>
</dbReference>
<dbReference type="InterPro" id="IPR014730">
    <property type="entry name" value="ETF_a/b_N"/>
</dbReference>
<dbReference type="SUPFAM" id="SSF52467">
    <property type="entry name" value="DHS-like NAD/FAD-binding domain"/>
    <property type="match status" value="1"/>
</dbReference>
<evidence type="ECO:0000313" key="6">
    <source>
        <dbReference type="Proteomes" id="UP000264120"/>
    </source>
</evidence>
<dbReference type="GO" id="GO:0009055">
    <property type="term" value="F:electron transfer activity"/>
    <property type="evidence" value="ECO:0007669"/>
    <property type="project" value="InterPro"/>
</dbReference>
<gene>
    <name evidence="5" type="primary">etfA_3</name>
    <name evidence="5" type="ORF">CD178_02796</name>
</gene>
<comment type="similarity">
    <text evidence="1">Belongs to the ETF alpha-subunit/FixB family.</text>
</comment>
<dbReference type="InterPro" id="IPR001308">
    <property type="entry name" value="ETF_a/FixB"/>
</dbReference>
<dbReference type="Gene3D" id="3.40.50.1220">
    <property type="entry name" value="TPP-binding domain"/>
    <property type="match status" value="1"/>
</dbReference>
<dbReference type="KEGG" id="ksc:CD178_02796"/>
<dbReference type="Gene3D" id="3.40.50.620">
    <property type="entry name" value="HUPs"/>
    <property type="match status" value="1"/>
</dbReference>
<dbReference type="OrthoDB" id="8584059at2"/>
<sequence>MTRLRPDPRALRLRRMTAGQAGRVRLVPAALADRAGQVSPSGRLRRDPRAERQRLLVPGLARARLVRDGRAGTGGSASPVQETRSQVIRIDDPQCLVMVVPDLPDGRPGRLDRQVMGAARLLADAWKGAVVLCCPASLDSAAYTDFAQAGADRVVPLPLDPTDPERSVAAIGDAVARFTPRTVLFGESTDGGDMARRVAVATGRSFMGDVEVLNPRNAIRPIMARRSEQVASTLPGIMALSPDRVAPYGGNAHEARVTGMDGDDRQSPVHGGGRIRVAPPQPGDPATMALAEAPFVVSAGNGVTDFDMFQQMVSALHASPGGSRMVCDAGLLPREMQVGASGTVLDAICYVAMGISGAPQHLQGLGRVEHVVAVNTDLHAAMVERAGLAIIADAQLVMPALLDVLRNGTEE</sequence>
<dbReference type="GO" id="GO:0033539">
    <property type="term" value="P:fatty acid beta-oxidation using acyl-CoA dehydrogenase"/>
    <property type="evidence" value="ECO:0007669"/>
    <property type="project" value="TreeGrafter"/>
</dbReference>
<name>A0A347WF99_9PROT</name>
<dbReference type="PANTHER" id="PTHR43153">
    <property type="entry name" value="ELECTRON TRANSFER FLAVOPROTEIN ALPHA"/>
    <property type="match status" value="1"/>
</dbReference>
<evidence type="ECO:0000259" key="4">
    <source>
        <dbReference type="Pfam" id="PF01012"/>
    </source>
</evidence>
<evidence type="ECO:0000256" key="1">
    <source>
        <dbReference type="ARBA" id="ARBA00005817"/>
    </source>
</evidence>
<dbReference type="SUPFAM" id="SSF52402">
    <property type="entry name" value="Adenine nucleotide alpha hydrolases-like"/>
    <property type="match status" value="1"/>
</dbReference>
<protein>
    <submittedName>
        <fullName evidence="5">Electron transfer flavoprotein subunit alpha</fullName>
    </submittedName>
</protein>
<feature type="domain" description="Electron transfer flavoprotein alpha subunit C-terminal" evidence="3">
    <location>
        <begin position="290"/>
        <end position="365"/>
    </location>
</feature>
<dbReference type="GO" id="GO:0050660">
    <property type="term" value="F:flavin adenine dinucleotide binding"/>
    <property type="evidence" value="ECO:0007669"/>
    <property type="project" value="InterPro"/>
</dbReference>
<reference evidence="5 6" key="1">
    <citation type="submission" date="2017-08" db="EMBL/GenBank/DDBJ databases">
        <title>Complete genome sequence of Gluconacetobacter saccharivorans CV1 isolated from Fermented Vinegar.</title>
        <authorList>
            <person name="Kim S.-Y."/>
        </authorList>
    </citation>
    <scope>NUCLEOTIDE SEQUENCE [LARGE SCALE GENOMIC DNA]</scope>
    <source>
        <strain evidence="5 6">CV1</strain>
    </source>
</reference>
<feature type="domain" description="Electron transfer flavoprotein alpha/beta-subunit N-terminal" evidence="4">
    <location>
        <begin position="105"/>
        <end position="249"/>
    </location>
</feature>
<keyword evidence="2" id="KW-0813">Transport</keyword>
<organism evidence="5 6">
    <name type="scientific">Komagataeibacter saccharivorans</name>
    <dbReference type="NCBI Taxonomy" id="265959"/>
    <lineage>
        <taxon>Bacteria</taxon>
        <taxon>Pseudomonadati</taxon>
        <taxon>Pseudomonadota</taxon>
        <taxon>Alphaproteobacteria</taxon>
        <taxon>Acetobacterales</taxon>
        <taxon>Acetobacteraceae</taxon>
        <taxon>Komagataeibacter</taxon>
    </lineage>
</organism>
<dbReference type="InterPro" id="IPR014729">
    <property type="entry name" value="Rossmann-like_a/b/a_fold"/>
</dbReference>
<dbReference type="Pfam" id="PF01012">
    <property type="entry name" value="ETF"/>
    <property type="match status" value="1"/>
</dbReference>
<dbReference type="Pfam" id="PF00766">
    <property type="entry name" value="ETF_alpha"/>
    <property type="match status" value="1"/>
</dbReference>